<accession>A0A5C3EVL9</accession>
<feature type="compositionally biased region" description="Polar residues" evidence="6">
    <location>
        <begin position="1089"/>
        <end position="1099"/>
    </location>
</feature>
<evidence type="ECO:0000313" key="9">
    <source>
        <dbReference type="Proteomes" id="UP000323386"/>
    </source>
</evidence>
<feature type="compositionally biased region" description="Low complexity" evidence="6">
    <location>
        <begin position="1016"/>
        <end position="1029"/>
    </location>
</feature>
<keyword evidence="1" id="KW-0479">Metal-binding</keyword>
<feature type="domain" description="Zn(2)-C6 fungal-type" evidence="7">
    <location>
        <begin position="62"/>
        <end position="94"/>
    </location>
</feature>
<dbReference type="GO" id="GO:0006351">
    <property type="term" value="P:DNA-templated transcription"/>
    <property type="evidence" value="ECO:0007669"/>
    <property type="project" value="InterPro"/>
</dbReference>
<dbReference type="InterPro" id="IPR007219">
    <property type="entry name" value="XnlR_reg_dom"/>
</dbReference>
<dbReference type="SMART" id="SM00066">
    <property type="entry name" value="GAL4"/>
    <property type="match status" value="1"/>
</dbReference>
<feature type="region of interest" description="Disordered" evidence="6">
    <location>
        <begin position="1"/>
        <end position="24"/>
    </location>
</feature>
<keyword evidence="9" id="KW-1185">Reference proteome</keyword>
<feature type="compositionally biased region" description="Low complexity" evidence="6">
    <location>
        <begin position="169"/>
        <end position="193"/>
    </location>
</feature>
<dbReference type="AlphaFoldDB" id="A0A5C3EVL9"/>
<dbReference type="Gene3D" id="4.10.240.10">
    <property type="entry name" value="Zn(2)-C6 fungal-type DNA-binding domain"/>
    <property type="match status" value="1"/>
</dbReference>
<dbReference type="Pfam" id="PF04082">
    <property type="entry name" value="Fungal_trans"/>
    <property type="match status" value="1"/>
</dbReference>
<keyword evidence="4" id="KW-0804">Transcription</keyword>
<dbReference type="GO" id="GO:0000435">
    <property type="term" value="P:positive regulation of transcription from RNA polymerase II promoter by galactose"/>
    <property type="evidence" value="ECO:0007669"/>
    <property type="project" value="TreeGrafter"/>
</dbReference>
<keyword evidence="3" id="KW-0238">DNA-binding</keyword>
<dbReference type="PROSITE" id="PS00463">
    <property type="entry name" value="ZN2_CY6_FUNGAL_1"/>
    <property type="match status" value="1"/>
</dbReference>
<dbReference type="GO" id="GO:0000981">
    <property type="term" value="F:DNA-binding transcription factor activity, RNA polymerase II-specific"/>
    <property type="evidence" value="ECO:0007669"/>
    <property type="project" value="InterPro"/>
</dbReference>
<sequence>MGFIKAETQPAYQPVPTGQASSSHSDHFAFLPFAPPSMDGLQPAELCKQGLGSDGRSKVARACTECKSRKMRCDGGLPFCGRCITHSRTKSCAYVDPPKRSPITRQYVSSLETQLEEANRRIAEMEAKTSSEATASGASGPSSASNGDKVAGSTATDAASAADGEDAAADSLATSSSNPALSPPASTSTRSRAWTIGQGIGAAERDSLNSKKRTRTHGGSSGAANEVGSSNATATVAGMGSPSSSRSLDVPQRPSLQAQRQFTSLRNIYPPPKSLVERSDDATLGAGTFIGLSTATAVLRVISQLCKAAQTAPSVAGRPRNFDVTTTGESDDGASEHRSQHQREDSPELTCETLVRVDGGPLDDGHPSTIERYSAHLLPMDTDPAMWSESHRHAADGLLDAYFELHHPAYPILHAATFKGQLRGELPRPSAGTWPMLLNMVFALGSFESRLSADAPELDLHYYGLARKAYNSAIFTEPSVVTVQALALMANYCQKRNFYSTSWMVLGSAVRMAISLELHLEKPASPKSRSPLDKELQRRLWWTLYTMEADMGLSFGRPNGISGVPADVELPRNIDDSDVAIDGAELPDETDGPSRCSTLICHSRFAADISLPIQDRLMRAPTPAIEEIRAFDLTIQDYVDKLPEYMQGSELDRAPGWFTHAATRLRWRCNNLRMIMFRPFLLSAALAASVARQRGAVRPAQRPAVKQAIALCRQLAKDNVESIAQYWDSHDHNQAASWHAAYFLTQSAFIPLVSILDDPTSPDAGEWLDLLKTCKALLEDMGNITSAALKCRDLIQSVTAGLLDDHIAESRRARDHHAGHPHHLHHQLQHHQHHHAWLQSPADPATIEPMFWAQPYAASASSDGTDLSDVGGPSSLGFSLGSVGSDGMPMFDLHSQIVQTSLEHRPSLAETIDAWTDVRPTTTGSQWSDAGSHSSINAESRQHLQPGNGAGVHQLGANGAGPSTFGRQRHSSSAASMTNSWTYGFHLGDQQGPSDTAAGMPEASLFAHFPTRSLVSSHSQQQQPQPSSSARPMTGDADSHIPSSDGFGDPQWRHAAPAVPPHHHQQHQHHHHHSQQQQHDHPTGDSHDSWWSNLSSFAQDQHPHAPSQGGPHAQHHSGAGTSSNAAAPGGDGNNVASSQAPTAGSSHQHDDHFFDHSAFAGF</sequence>
<dbReference type="GO" id="GO:0008270">
    <property type="term" value="F:zinc ion binding"/>
    <property type="evidence" value="ECO:0007669"/>
    <property type="project" value="InterPro"/>
</dbReference>
<dbReference type="Proteomes" id="UP000323386">
    <property type="component" value="Unassembled WGS sequence"/>
</dbReference>
<evidence type="ECO:0000256" key="3">
    <source>
        <dbReference type="ARBA" id="ARBA00023125"/>
    </source>
</evidence>
<name>A0A5C3EVL9_9BASI</name>
<organism evidence="8 9">
    <name type="scientific">Pseudozyma flocculosa</name>
    <dbReference type="NCBI Taxonomy" id="84751"/>
    <lineage>
        <taxon>Eukaryota</taxon>
        <taxon>Fungi</taxon>
        <taxon>Dikarya</taxon>
        <taxon>Basidiomycota</taxon>
        <taxon>Ustilaginomycotina</taxon>
        <taxon>Ustilaginomycetes</taxon>
        <taxon>Ustilaginales</taxon>
        <taxon>Ustilaginaceae</taxon>
        <taxon>Pseudozyma</taxon>
    </lineage>
</organism>
<dbReference type="GO" id="GO:0005634">
    <property type="term" value="C:nucleus"/>
    <property type="evidence" value="ECO:0007669"/>
    <property type="project" value="TreeGrafter"/>
</dbReference>
<keyword evidence="2" id="KW-0805">Transcription regulation</keyword>
<dbReference type="Pfam" id="PF00172">
    <property type="entry name" value="Zn_clus"/>
    <property type="match status" value="1"/>
</dbReference>
<feature type="region of interest" description="Disordered" evidence="6">
    <location>
        <begin position="917"/>
        <end position="973"/>
    </location>
</feature>
<evidence type="ECO:0000256" key="6">
    <source>
        <dbReference type="SAM" id="MobiDB-lite"/>
    </source>
</evidence>
<protein>
    <submittedName>
        <fullName evidence="8">Related to lactose regulatory protein</fullName>
    </submittedName>
</protein>
<dbReference type="EMBL" id="OOIP01000003">
    <property type="protein sequence ID" value="SPO35900.1"/>
    <property type="molecule type" value="Genomic_DNA"/>
</dbReference>
<dbReference type="InterPro" id="IPR001138">
    <property type="entry name" value="Zn2Cys6_DnaBD"/>
</dbReference>
<evidence type="ECO:0000256" key="1">
    <source>
        <dbReference type="ARBA" id="ARBA00022723"/>
    </source>
</evidence>
<evidence type="ECO:0000259" key="7">
    <source>
        <dbReference type="PROSITE" id="PS50048"/>
    </source>
</evidence>
<feature type="region of interest" description="Disordered" evidence="6">
    <location>
        <begin position="309"/>
        <end position="349"/>
    </location>
</feature>
<dbReference type="GO" id="GO:0000978">
    <property type="term" value="F:RNA polymerase II cis-regulatory region sequence-specific DNA binding"/>
    <property type="evidence" value="ECO:0007669"/>
    <property type="project" value="TreeGrafter"/>
</dbReference>
<feature type="compositionally biased region" description="Polar residues" evidence="6">
    <location>
        <begin position="1134"/>
        <end position="1143"/>
    </location>
</feature>
<feature type="compositionally biased region" description="Basic and acidic residues" evidence="6">
    <location>
        <begin position="1078"/>
        <end position="1088"/>
    </location>
</feature>
<dbReference type="InterPro" id="IPR051127">
    <property type="entry name" value="Fungal_SecMet_Regulators"/>
</dbReference>
<dbReference type="PANTHER" id="PTHR47424">
    <property type="entry name" value="REGULATORY PROTEIN GAL4"/>
    <property type="match status" value="1"/>
</dbReference>
<evidence type="ECO:0000256" key="5">
    <source>
        <dbReference type="ARBA" id="ARBA00023242"/>
    </source>
</evidence>
<dbReference type="SUPFAM" id="SSF57701">
    <property type="entry name" value="Zn2/Cys6 DNA-binding domain"/>
    <property type="match status" value="1"/>
</dbReference>
<dbReference type="SMART" id="SM00906">
    <property type="entry name" value="Fungal_trans"/>
    <property type="match status" value="1"/>
</dbReference>
<evidence type="ECO:0000313" key="8">
    <source>
        <dbReference type="EMBL" id="SPO35900.1"/>
    </source>
</evidence>
<feature type="region of interest" description="Disordered" evidence="6">
    <location>
        <begin position="812"/>
        <end position="834"/>
    </location>
</feature>
<dbReference type="CDD" id="cd00067">
    <property type="entry name" value="GAL4"/>
    <property type="match status" value="1"/>
</dbReference>
<feature type="compositionally biased region" description="Basic residues" evidence="6">
    <location>
        <begin position="819"/>
        <end position="834"/>
    </location>
</feature>
<reference evidence="8 9" key="1">
    <citation type="submission" date="2018-03" db="EMBL/GenBank/DDBJ databases">
        <authorList>
            <person name="Guldener U."/>
        </authorList>
    </citation>
    <scope>NUCLEOTIDE SEQUENCE [LARGE SCALE GENOMIC DNA]</scope>
    <source>
        <strain evidence="8 9">DAOM196992</strain>
    </source>
</reference>
<dbReference type="InterPro" id="IPR036864">
    <property type="entry name" value="Zn2-C6_fun-type_DNA-bd_sf"/>
</dbReference>
<proteinExistence type="predicted"/>
<dbReference type="PANTHER" id="PTHR47424:SF3">
    <property type="entry name" value="REGULATORY PROTEIN GAL4"/>
    <property type="match status" value="1"/>
</dbReference>
<dbReference type="OrthoDB" id="3364175at2759"/>
<gene>
    <name evidence="8" type="ORF">PSFLO_01371</name>
</gene>
<evidence type="ECO:0000256" key="4">
    <source>
        <dbReference type="ARBA" id="ARBA00023163"/>
    </source>
</evidence>
<dbReference type="CDD" id="cd12148">
    <property type="entry name" value="fungal_TF_MHR"/>
    <property type="match status" value="1"/>
</dbReference>
<dbReference type="PROSITE" id="PS50048">
    <property type="entry name" value="ZN2_CY6_FUNGAL_2"/>
    <property type="match status" value="1"/>
</dbReference>
<feature type="compositionally biased region" description="Low complexity" evidence="6">
    <location>
        <begin position="130"/>
        <end position="162"/>
    </location>
</feature>
<feature type="compositionally biased region" description="Basic residues" evidence="6">
    <location>
        <begin position="1061"/>
        <end position="1074"/>
    </location>
</feature>
<evidence type="ECO:0000256" key="2">
    <source>
        <dbReference type="ARBA" id="ARBA00023015"/>
    </source>
</evidence>
<feature type="compositionally biased region" description="Polar residues" evidence="6">
    <location>
        <begin position="919"/>
        <end position="945"/>
    </location>
</feature>
<feature type="compositionally biased region" description="Basic and acidic residues" evidence="6">
    <location>
        <begin position="334"/>
        <end position="346"/>
    </location>
</feature>
<feature type="region of interest" description="Disordered" evidence="6">
    <location>
        <begin position="125"/>
        <end position="257"/>
    </location>
</feature>
<keyword evidence="5" id="KW-0539">Nucleus</keyword>
<feature type="region of interest" description="Disordered" evidence="6">
    <location>
        <begin position="1013"/>
        <end position="1162"/>
    </location>
</feature>